<protein>
    <submittedName>
        <fullName evidence="1">Uncharacterized protein</fullName>
    </submittedName>
</protein>
<proteinExistence type="predicted"/>
<dbReference type="AlphaFoldDB" id="A0A183LFM5"/>
<dbReference type="EMBL" id="UZAI01000669">
    <property type="protein sequence ID" value="VDO55443.1"/>
    <property type="molecule type" value="Genomic_DNA"/>
</dbReference>
<sequence length="32" mass="3681">MLYSLQSIYGTLIRRWGSPCKALTTRCNFDVS</sequence>
<reference evidence="1 2" key="1">
    <citation type="submission" date="2018-11" db="EMBL/GenBank/DDBJ databases">
        <authorList>
            <consortium name="Pathogen Informatics"/>
        </authorList>
    </citation>
    <scope>NUCLEOTIDE SEQUENCE [LARGE SCALE GENOMIC DNA]</scope>
    <source>
        <strain evidence="1 2">Zambia</strain>
    </source>
</reference>
<organism evidence="1 2">
    <name type="scientific">Schistosoma margrebowiei</name>
    <dbReference type="NCBI Taxonomy" id="48269"/>
    <lineage>
        <taxon>Eukaryota</taxon>
        <taxon>Metazoa</taxon>
        <taxon>Spiralia</taxon>
        <taxon>Lophotrochozoa</taxon>
        <taxon>Platyhelminthes</taxon>
        <taxon>Trematoda</taxon>
        <taxon>Digenea</taxon>
        <taxon>Strigeidida</taxon>
        <taxon>Schistosomatoidea</taxon>
        <taxon>Schistosomatidae</taxon>
        <taxon>Schistosoma</taxon>
    </lineage>
</organism>
<dbReference type="Proteomes" id="UP000277204">
    <property type="component" value="Unassembled WGS sequence"/>
</dbReference>
<accession>A0A183LFM5</accession>
<evidence type="ECO:0000313" key="2">
    <source>
        <dbReference type="Proteomes" id="UP000277204"/>
    </source>
</evidence>
<gene>
    <name evidence="1" type="ORF">SMRZ_LOCUS2600</name>
</gene>
<evidence type="ECO:0000313" key="1">
    <source>
        <dbReference type="EMBL" id="VDO55443.1"/>
    </source>
</evidence>
<keyword evidence="2" id="KW-1185">Reference proteome</keyword>
<name>A0A183LFM5_9TREM</name>